<reference evidence="1" key="1">
    <citation type="submission" date="2021-07" db="EMBL/GenBank/DDBJ databases">
        <authorList>
            <person name="Catto M.A."/>
            <person name="Jacobson A."/>
            <person name="Kennedy G."/>
            <person name="Labadie P."/>
            <person name="Hunt B.G."/>
            <person name="Srinivasan R."/>
        </authorList>
    </citation>
    <scope>NUCLEOTIDE SEQUENCE</scope>
    <source>
        <strain evidence="1">PL_HMW_Pooled</strain>
        <tissue evidence="1">Head</tissue>
    </source>
</reference>
<dbReference type="Gene3D" id="3.60.10.10">
    <property type="entry name" value="Endonuclease/exonuclease/phosphatase"/>
    <property type="match status" value="1"/>
</dbReference>
<evidence type="ECO:0000313" key="1">
    <source>
        <dbReference type="EMBL" id="KAK3907393.1"/>
    </source>
</evidence>
<accession>A0AAE1GR52</accession>
<dbReference type="AlphaFoldDB" id="A0AAE1GR52"/>
<name>A0AAE1GR52_9NEOP</name>
<organism evidence="1 2">
    <name type="scientific">Frankliniella fusca</name>
    <dbReference type="NCBI Taxonomy" id="407009"/>
    <lineage>
        <taxon>Eukaryota</taxon>
        <taxon>Metazoa</taxon>
        <taxon>Ecdysozoa</taxon>
        <taxon>Arthropoda</taxon>
        <taxon>Hexapoda</taxon>
        <taxon>Insecta</taxon>
        <taxon>Pterygota</taxon>
        <taxon>Neoptera</taxon>
        <taxon>Paraneoptera</taxon>
        <taxon>Thysanoptera</taxon>
        <taxon>Terebrantia</taxon>
        <taxon>Thripoidea</taxon>
        <taxon>Thripidae</taxon>
        <taxon>Frankliniella</taxon>
    </lineage>
</organism>
<dbReference type="EMBL" id="JAHWGI010000010">
    <property type="protein sequence ID" value="KAK3907393.1"/>
    <property type="molecule type" value="Genomic_DNA"/>
</dbReference>
<protein>
    <submittedName>
        <fullName evidence="1">Endoribonuclease Dcr-1</fullName>
    </submittedName>
</protein>
<dbReference type="SUPFAM" id="SSF56219">
    <property type="entry name" value="DNase I-like"/>
    <property type="match status" value="1"/>
</dbReference>
<keyword evidence="2" id="KW-1185">Reference proteome</keyword>
<proteinExistence type="predicted"/>
<comment type="caution">
    <text evidence="1">The sequence shown here is derived from an EMBL/GenBank/DDBJ whole genome shotgun (WGS) entry which is preliminary data.</text>
</comment>
<dbReference type="Proteomes" id="UP001219518">
    <property type="component" value="Unassembled WGS sequence"/>
</dbReference>
<evidence type="ECO:0000313" key="2">
    <source>
        <dbReference type="Proteomes" id="UP001219518"/>
    </source>
</evidence>
<dbReference type="GO" id="GO:0003824">
    <property type="term" value="F:catalytic activity"/>
    <property type="evidence" value="ECO:0007669"/>
    <property type="project" value="InterPro"/>
</dbReference>
<sequence>MYHNIQSLMKHYKLISNDSNFNSCGILFLGETWMKSTDKVEIPNFTLIQDINSGDFRKPYGIALYVQNTLCKKISKSNAFTIKDGSNRIDTAWIEIDNYVYLGLYAKPNTSLKTWKKWLQKVSQFYNKKVVILGDFNIDARKKPTSMNSMINSLNLTTKNKSSTTTHFKTCLDWIVSNYDLLCAHQKMKTRGKKLNYRKMVEGDEDYDFHSKIKSHSKSNKIFDEATTSKEIKTFSDNDLSDYKLKVKQEKFSEESCEIIKDSEDDCADSDLENLLQQREQLEQVDNQCTK</sequence>
<reference evidence="1" key="2">
    <citation type="journal article" date="2023" name="BMC Genomics">
        <title>Pest status, molecular evolution, and epigenetic factors derived from the genome assembly of Frankliniella fusca, a thysanopteran phytovirus vector.</title>
        <authorList>
            <person name="Catto M.A."/>
            <person name="Labadie P.E."/>
            <person name="Jacobson A.L."/>
            <person name="Kennedy G.G."/>
            <person name="Srinivasan R."/>
            <person name="Hunt B.G."/>
        </authorList>
    </citation>
    <scope>NUCLEOTIDE SEQUENCE</scope>
    <source>
        <strain evidence="1">PL_HMW_Pooled</strain>
    </source>
</reference>
<dbReference type="InterPro" id="IPR036691">
    <property type="entry name" value="Endo/exonu/phosph_ase_sf"/>
</dbReference>
<gene>
    <name evidence="1" type="ORF">KUF71_018222</name>
</gene>